<dbReference type="PATRIC" id="fig|159743.3.peg.6100"/>
<gene>
    <name evidence="8" type="ORF">QD47_27390</name>
</gene>
<evidence type="ECO:0000256" key="4">
    <source>
        <dbReference type="ARBA" id="ARBA00023049"/>
    </source>
</evidence>
<keyword evidence="2" id="KW-0645">Protease</keyword>
<dbReference type="InterPro" id="IPR045569">
    <property type="entry name" value="Metalloprtase-TldD/E_C"/>
</dbReference>
<dbReference type="RefSeq" id="WP_044649094.1">
    <property type="nucleotide sequence ID" value="NZ_JTHP01000106.1"/>
</dbReference>
<reference evidence="8 9" key="1">
    <citation type="submission" date="2014-11" db="EMBL/GenBank/DDBJ databases">
        <title>Draft Genome Sequences of Paenibacillus polymyxa NRRL B-30509 and Paenibacillus terrae NRRL B-30644, Strains from a Poultry Environment that Produce Tridecaptin A and Paenicidins.</title>
        <authorList>
            <person name="van Belkum M.J."/>
            <person name="Lohans C.T."/>
            <person name="Vederas J.C."/>
        </authorList>
    </citation>
    <scope>NUCLEOTIDE SEQUENCE [LARGE SCALE GENOMIC DNA]</scope>
    <source>
        <strain evidence="8 9">NRRL B-30644</strain>
    </source>
</reference>
<feature type="domain" description="Metalloprotease TldD/E N-terminal" evidence="5">
    <location>
        <begin position="22"/>
        <end position="85"/>
    </location>
</feature>
<dbReference type="Gene3D" id="3.30.2290.10">
    <property type="entry name" value="PmbA/TldD superfamily"/>
    <property type="match status" value="1"/>
</dbReference>
<dbReference type="PANTHER" id="PTHR30624">
    <property type="entry name" value="UNCHARACTERIZED PROTEIN TLDD AND PMBA"/>
    <property type="match status" value="1"/>
</dbReference>
<evidence type="ECO:0000259" key="5">
    <source>
        <dbReference type="Pfam" id="PF01523"/>
    </source>
</evidence>
<dbReference type="PANTHER" id="PTHR30624:SF4">
    <property type="entry name" value="METALLOPROTEASE TLDD"/>
    <property type="match status" value="1"/>
</dbReference>
<keyword evidence="4" id="KW-0482">Metalloprotease</keyword>
<comment type="similarity">
    <text evidence="1">Belongs to the peptidase U62 family.</text>
</comment>
<feature type="domain" description="Metalloprotease TldD/E central" evidence="7">
    <location>
        <begin position="120"/>
        <end position="220"/>
    </location>
</feature>
<organism evidence="8 9">
    <name type="scientific">Paenibacillus terrae</name>
    <dbReference type="NCBI Taxonomy" id="159743"/>
    <lineage>
        <taxon>Bacteria</taxon>
        <taxon>Bacillati</taxon>
        <taxon>Bacillota</taxon>
        <taxon>Bacilli</taxon>
        <taxon>Bacillales</taxon>
        <taxon>Paenibacillaceae</taxon>
        <taxon>Paenibacillus</taxon>
    </lineage>
</organism>
<keyword evidence="9" id="KW-1185">Reference proteome</keyword>
<protein>
    <submittedName>
        <fullName evidence="8">Peptidase C69</fullName>
    </submittedName>
</protein>
<comment type="caution">
    <text evidence="8">The sequence shown here is derived from an EMBL/GenBank/DDBJ whole genome shotgun (WGS) entry which is preliminary data.</text>
</comment>
<evidence type="ECO:0000259" key="7">
    <source>
        <dbReference type="Pfam" id="PF19290"/>
    </source>
</evidence>
<accession>A0A0D7WTT5</accession>
<dbReference type="OrthoDB" id="9803213at2"/>
<evidence type="ECO:0000313" key="8">
    <source>
        <dbReference type="EMBL" id="KJD42591.1"/>
    </source>
</evidence>
<dbReference type="GO" id="GO:0005829">
    <property type="term" value="C:cytosol"/>
    <property type="evidence" value="ECO:0007669"/>
    <property type="project" value="TreeGrafter"/>
</dbReference>
<keyword evidence="3" id="KW-0378">Hydrolase</keyword>
<evidence type="ECO:0000259" key="6">
    <source>
        <dbReference type="Pfam" id="PF19289"/>
    </source>
</evidence>
<dbReference type="EMBL" id="JTHP01000106">
    <property type="protein sequence ID" value="KJD42591.1"/>
    <property type="molecule type" value="Genomic_DNA"/>
</dbReference>
<dbReference type="InterPro" id="IPR036059">
    <property type="entry name" value="TldD/PmbA_sf"/>
</dbReference>
<dbReference type="InterPro" id="IPR035068">
    <property type="entry name" value="TldD/PmbA_N"/>
</dbReference>
<dbReference type="Pfam" id="PF01523">
    <property type="entry name" value="PmbA_TldD_1st"/>
    <property type="match status" value="1"/>
</dbReference>
<proteinExistence type="inferred from homology"/>
<evidence type="ECO:0000256" key="2">
    <source>
        <dbReference type="ARBA" id="ARBA00022670"/>
    </source>
</evidence>
<dbReference type="Pfam" id="PF19289">
    <property type="entry name" value="PmbA_TldD_3rd"/>
    <property type="match status" value="1"/>
</dbReference>
<dbReference type="GO" id="GO:0006508">
    <property type="term" value="P:proteolysis"/>
    <property type="evidence" value="ECO:0007669"/>
    <property type="project" value="UniProtKB-KW"/>
</dbReference>
<dbReference type="InterPro" id="IPR002510">
    <property type="entry name" value="Metalloprtase-TldD/E_N"/>
</dbReference>
<evidence type="ECO:0000313" key="9">
    <source>
        <dbReference type="Proteomes" id="UP000032534"/>
    </source>
</evidence>
<dbReference type="AlphaFoldDB" id="A0A0D7WTT5"/>
<dbReference type="InterPro" id="IPR051463">
    <property type="entry name" value="Peptidase_U62_metallo"/>
</dbReference>
<dbReference type="PIRSF" id="PIRSF004919">
    <property type="entry name" value="TldD"/>
    <property type="match status" value="1"/>
</dbReference>
<feature type="domain" description="Metalloprotease TldD/E C-terminal" evidence="6">
    <location>
        <begin position="228"/>
        <end position="460"/>
    </location>
</feature>
<dbReference type="SUPFAM" id="SSF111283">
    <property type="entry name" value="Putative modulator of DNA gyrase, PmbA/TldD"/>
    <property type="match status" value="1"/>
</dbReference>
<evidence type="ECO:0000256" key="3">
    <source>
        <dbReference type="ARBA" id="ARBA00022801"/>
    </source>
</evidence>
<sequence length="464" mass="49248">MIHPTQIQNMLQAALETGGDFAEVFVEDRTNGQLGMTGGVVDTALSGRDFGIGIRIMKEHFSVYAYTSDMSQQSLIRLAKSAAKAIRGVGAAGTQPITLHPHAIPNHHPIAIIPDGSQKRAKIDMMRRAHEAASQYDLSITQTSIGISNSIQNVLIANSNGLLVEDTRTYTRMRISAIATAGEHRQSGFRGPGAYAGTEFLENLDIEENARHAARIATTMVTAGYAPSGRLPVVIENGFGGVLFHEACGHGLESTAVAHGTSVFANKIGQQVASPLVTAVDDGTIQNAWGSLNIDDEGAPTQRNVLIENGILKGYLIDRMGSRQMGVPATGSGRRQSYKFAPASRMNNTFIANGDSTREEIIANTEYGIYAKSLGGGSVNTSTSEFNFAVEEAYMIRNGKIAEPVKGATLIGKGIETLQNIDMVGNNLDHGQGMCGSVSGSLPVNCGQPTIRVSEMTVGGRKGE</sequence>
<name>A0A0D7WTT5_9BACL</name>
<dbReference type="Proteomes" id="UP000032534">
    <property type="component" value="Unassembled WGS sequence"/>
</dbReference>
<dbReference type="GO" id="GO:0008237">
    <property type="term" value="F:metallopeptidase activity"/>
    <property type="evidence" value="ECO:0007669"/>
    <property type="project" value="UniProtKB-KW"/>
</dbReference>
<evidence type="ECO:0000256" key="1">
    <source>
        <dbReference type="ARBA" id="ARBA00005836"/>
    </source>
</evidence>
<dbReference type="InterPro" id="IPR025502">
    <property type="entry name" value="TldD"/>
</dbReference>
<dbReference type="Pfam" id="PF19290">
    <property type="entry name" value="PmbA_TldD_2nd"/>
    <property type="match status" value="1"/>
</dbReference>
<dbReference type="InterPro" id="IPR045570">
    <property type="entry name" value="Metalloprtase-TldD/E_cen_dom"/>
</dbReference>